<dbReference type="InterPro" id="IPR048355">
    <property type="entry name" value="MS_C"/>
</dbReference>
<dbReference type="FunFam" id="3.20.20.360:FF:000001">
    <property type="entry name" value="Malate synthase"/>
    <property type="match status" value="1"/>
</dbReference>
<feature type="domain" description="Malate synthase TIM barrel" evidence="9">
    <location>
        <begin position="142"/>
        <end position="387"/>
    </location>
</feature>
<comment type="catalytic activity">
    <reaction evidence="6">
        <text>glyoxylate + acetyl-CoA + H2O = (S)-malate + CoA + H(+)</text>
        <dbReference type="Rhea" id="RHEA:18181"/>
        <dbReference type="ChEBI" id="CHEBI:15377"/>
        <dbReference type="ChEBI" id="CHEBI:15378"/>
        <dbReference type="ChEBI" id="CHEBI:15589"/>
        <dbReference type="ChEBI" id="CHEBI:36655"/>
        <dbReference type="ChEBI" id="CHEBI:57287"/>
        <dbReference type="ChEBI" id="CHEBI:57288"/>
        <dbReference type="EC" id="2.3.3.9"/>
    </reaction>
</comment>
<name>A0A1I2FA68_9ACTN</name>
<keyword evidence="13" id="KW-1185">Reference proteome</keyword>
<gene>
    <name evidence="12" type="ORF">SAMN05421541_105193</name>
</gene>
<keyword evidence="5" id="KW-0808">Transferase</keyword>
<dbReference type="FunFam" id="1.20.1220.12:FF:000001">
    <property type="entry name" value="Malate synthase"/>
    <property type="match status" value="1"/>
</dbReference>
<protein>
    <recommendedName>
        <fullName evidence="7">Malate synthase</fullName>
        <ecNumber evidence="2">2.3.3.9</ecNumber>
    </recommendedName>
</protein>
<dbReference type="InterPro" id="IPR046363">
    <property type="entry name" value="MS_N_TIM-barrel_dom"/>
</dbReference>
<feature type="domain" description="Malate synthase C-terminal" evidence="11">
    <location>
        <begin position="395"/>
        <end position="514"/>
    </location>
</feature>
<proteinExistence type="inferred from homology"/>
<dbReference type="NCBIfam" id="TIGR01344">
    <property type="entry name" value="malate_syn_A"/>
    <property type="match status" value="1"/>
</dbReference>
<dbReference type="InterPro" id="IPR006252">
    <property type="entry name" value="Malate_synthA"/>
</dbReference>
<keyword evidence="4" id="KW-0816">Tricarboxylic acid cycle</keyword>
<feature type="active site" description="Proton acceptor" evidence="8">
    <location>
        <position position="146"/>
    </location>
</feature>
<reference evidence="12 13" key="1">
    <citation type="submission" date="2016-10" db="EMBL/GenBank/DDBJ databases">
        <authorList>
            <person name="de Groot N.N."/>
        </authorList>
    </citation>
    <scope>NUCLEOTIDE SEQUENCE [LARGE SCALE GENOMIC DNA]</scope>
    <source>
        <strain evidence="12 13">DSM 43019</strain>
    </source>
</reference>
<dbReference type="CDD" id="cd00727">
    <property type="entry name" value="malate_synt_A"/>
    <property type="match status" value="1"/>
</dbReference>
<dbReference type="InterPro" id="IPR011076">
    <property type="entry name" value="Malate_synth_sf"/>
</dbReference>
<dbReference type="InterPro" id="IPR048356">
    <property type="entry name" value="MS_N"/>
</dbReference>
<evidence type="ECO:0000256" key="8">
    <source>
        <dbReference type="PIRSR" id="PIRSR001363-1"/>
    </source>
</evidence>
<accession>A0A1I2FA68</accession>
<evidence type="ECO:0000256" key="6">
    <source>
        <dbReference type="ARBA" id="ARBA00047918"/>
    </source>
</evidence>
<comment type="similarity">
    <text evidence="1">Belongs to the malate synthase family.</text>
</comment>
<feature type="domain" description="Malate synthase N-terminal" evidence="10">
    <location>
        <begin position="2"/>
        <end position="51"/>
    </location>
</feature>
<dbReference type="Pfam" id="PF20656">
    <property type="entry name" value="MS_N"/>
    <property type="match status" value="1"/>
</dbReference>
<dbReference type="InterPro" id="IPR044856">
    <property type="entry name" value="Malate_synth_C_sf"/>
</dbReference>
<dbReference type="Pfam" id="PF20659">
    <property type="entry name" value="MS_C"/>
    <property type="match status" value="1"/>
</dbReference>
<dbReference type="Gene3D" id="3.20.20.360">
    <property type="entry name" value="Malate synthase, domain 3"/>
    <property type="match status" value="1"/>
</dbReference>
<dbReference type="GO" id="GO:0005737">
    <property type="term" value="C:cytoplasm"/>
    <property type="evidence" value="ECO:0007669"/>
    <property type="project" value="TreeGrafter"/>
</dbReference>
<evidence type="ECO:0000313" key="12">
    <source>
        <dbReference type="EMBL" id="SFF01421.1"/>
    </source>
</evidence>
<evidence type="ECO:0000259" key="11">
    <source>
        <dbReference type="Pfam" id="PF20659"/>
    </source>
</evidence>
<evidence type="ECO:0000256" key="2">
    <source>
        <dbReference type="ARBA" id="ARBA00012636"/>
    </source>
</evidence>
<evidence type="ECO:0000256" key="1">
    <source>
        <dbReference type="ARBA" id="ARBA00006394"/>
    </source>
</evidence>
<dbReference type="EMBL" id="FONV01000005">
    <property type="protein sequence ID" value="SFF01421.1"/>
    <property type="molecule type" value="Genomic_DNA"/>
</dbReference>
<dbReference type="Pfam" id="PF01274">
    <property type="entry name" value="MS_TIM-barrel"/>
    <property type="match status" value="1"/>
</dbReference>
<evidence type="ECO:0000256" key="4">
    <source>
        <dbReference type="ARBA" id="ARBA00022532"/>
    </source>
</evidence>
<evidence type="ECO:0000256" key="3">
    <source>
        <dbReference type="ARBA" id="ARBA00022435"/>
    </source>
</evidence>
<dbReference type="PIRSF" id="PIRSF001363">
    <property type="entry name" value="Malate_synth"/>
    <property type="match status" value="1"/>
</dbReference>
<dbReference type="Gene3D" id="1.20.1220.12">
    <property type="entry name" value="Malate synthase, domain III"/>
    <property type="match status" value="1"/>
</dbReference>
<dbReference type="SUPFAM" id="SSF51645">
    <property type="entry name" value="Malate synthase G"/>
    <property type="match status" value="1"/>
</dbReference>
<dbReference type="GO" id="GO:0006097">
    <property type="term" value="P:glyoxylate cycle"/>
    <property type="evidence" value="ECO:0007669"/>
    <property type="project" value="UniProtKB-KW"/>
</dbReference>
<evidence type="ECO:0000259" key="9">
    <source>
        <dbReference type="Pfam" id="PF01274"/>
    </source>
</evidence>
<dbReference type="InterPro" id="IPR001465">
    <property type="entry name" value="Malate_synthase_TIM"/>
</dbReference>
<dbReference type="Proteomes" id="UP000199645">
    <property type="component" value="Unassembled WGS sequence"/>
</dbReference>
<dbReference type="AlphaFoldDB" id="A0A1I2FA68"/>
<dbReference type="EC" id="2.3.3.9" evidence="2"/>
<evidence type="ECO:0000256" key="5">
    <source>
        <dbReference type="ARBA" id="ARBA00022679"/>
    </source>
</evidence>
<dbReference type="STRING" id="35752.SAMN05421541_105193"/>
<evidence type="ECO:0000256" key="7">
    <source>
        <dbReference type="ARBA" id="ARBA00068441"/>
    </source>
</evidence>
<dbReference type="PANTHER" id="PTHR42902">
    <property type="entry name" value="MALATE SYNTHASE"/>
    <property type="match status" value="1"/>
</dbReference>
<dbReference type="OrthoDB" id="9768429at2"/>
<sequence length="515" mass="57273">MTEILSDEAVAFVADLNRRFRPRRNELLQARATRRAEIAAGATLGFLAETADIRAAEWSAPPAPADLRDRRVEITGPTERKMTINALNSGAKVWLADLEDANTPHWSNVVDGQQNLYDAIRRTITLTTEKKTYELNGGPYPTIVMRPRGWHLDERHLPVDGEPAVGALVDFGLYFFHNAAELISRGSGPYFYLPKMESHKEAELWNDVFTYAQEKTGVPVGTIRATVLIETIPAAFEMEEILYALRPHISGLNAGRWDYLFSIIKYFRDNPTMILPDRAAVTMTAPFMRAYSELLVSTCHRRGAFAMGGMAAFIPSRRDPAVNEVALTKVREDKEREAGDGFDGSWVAHPDLVPVCREIFDRVLGDKPNQVDKKRPDVAVDAGDLLHVAGTGGAVTRAGLHNNVNVALQYLEAWLRGNGAVAIHNLMEDAATAEISRSQVWQWIHNGVKLEDGTPITAELVGRIEDEELAKIRETIGDEAWTAGRYDDARKLFERVALADDFADFLTTAAYDSID</sequence>
<feature type="active site" description="Proton donor" evidence="8">
    <location>
        <position position="429"/>
    </location>
</feature>
<dbReference type="PANTHER" id="PTHR42902:SF1">
    <property type="entry name" value="MALATE SYNTHASE 1-RELATED"/>
    <property type="match status" value="1"/>
</dbReference>
<dbReference type="GO" id="GO:0004474">
    <property type="term" value="F:malate synthase activity"/>
    <property type="evidence" value="ECO:0007669"/>
    <property type="project" value="UniProtKB-EC"/>
</dbReference>
<keyword evidence="3" id="KW-0329">Glyoxylate bypass</keyword>
<dbReference type="GO" id="GO:0006099">
    <property type="term" value="P:tricarboxylic acid cycle"/>
    <property type="evidence" value="ECO:0007669"/>
    <property type="project" value="UniProtKB-KW"/>
</dbReference>
<evidence type="ECO:0000313" key="13">
    <source>
        <dbReference type="Proteomes" id="UP000199645"/>
    </source>
</evidence>
<evidence type="ECO:0000259" key="10">
    <source>
        <dbReference type="Pfam" id="PF20656"/>
    </source>
</evidence>
<dbReference type="RefSeq" id="WP_093614091.1">
    <property type="nucleotide sequence ID" value="NZ_BOMT01000035.1"/>
</dbReference>
<organism evidence="12 13">
    <name type="scientific">Actinoplanes philippinensis</name>
    <dbReference type="NCBI Taxonomy" id="35752"/>
    <lineage>
        <taxon>Bacteria</taxon>
        <taxon>Bacillati</taxon>
        <taxon>Actinomycetota</taxon>
        <taxon>Actinomycetes</taxon>
        <taxon>Micromonosporales</taxon>
        <taxon>Micromonosporaceae</taxon>
        <taxon>Actinoplanes</taxon>
    </lineage>
</organism>